<accession>A0A3N2PRH7</accession>
<name>A0A3N2PRH7_SODAK</name>
<dbReference type="STRING" id="1314773.A0A3N2PRH7"/>
<dbReference type="RefSeq" id="XP_028464927.1">
    <property type="nucleotide sequence ID" value="XM_028615327.1"/>
</dbReference>
<reference evidence="2 3" key="1">
    <citation type="journal article" date="2018" name="Mol. Ecol.">
        <title>The obligate alkalophilic soda-lake fungus Sodiomyces alkalinus has shifted to a protein diet.</title>
        <authorList>
            <person name="Grum-Grzhimaylo A.A."/>
            <person name="Falkoski D.L."/>
            <person name="van den Heuvel J."/>
            <person name="Valero-Jimenez C.A."/>
            <person name="Min B."/>
            <person name="Choi I.G."/>
            <person name="Lipzen A."/>
            <person name="Daum C.G."/>
            <person name="Aanen D.K."/>
            <person name="Tsang A."/>
            <person name="Henrissat B."/>
            <person name="Bilanenko E.N."/>
            <person name="de Vries R.P."/>
            <person name="van Kan J.A.L."/>
            <person name="Grigoriev I.V."/>
            <person name="Debets A.J.M."/>
        </authorList>
    </citation>
    <scope>NUCLEOTIDE SEQUENCE [LARGE SCALE GENOMIC DNA]</scope>
    <source>
        <strain evidence="2 3">F11</strain>
    </source>
</reference>
<dbReference type="Pfam" id="PF12520">
    <property type="entry name" value="DUF3723"/>
    <property type="match status" value="2"/>
</dbReference>
<feature type="compositionally biased region" description="Basic residues" evidence="1">
    <location>
        <begin position="423"/>
        <end position="432"/>
    </location>
</feature>
<dbReference type="EMBL" id="ML119057">
    <property type="protein sequence ID" value="ROT37121.1"/>
    <property type="molecule type" value="Genomic_DNA"/>
</dbReference>
<dbReference type="AlphaFoldDB" id="A0A3N2PRH7"/>
<protein>
    <submittedName>
        <fullName evidence="2">Uncharacterized protein</fullName>
    </submittedName>
</protein>
<keyword evidence="3" id="KW-1185">Reference proteome</keyword>
<dbReference type="GeneID" id="39583804"/>
<feature type="region of interest" description="Disordered" evidence="1">
    <location>
        <begin position="398"/>
        <end position="433"/>
    </location>
</feature>
<organism evidence="2 3">
    <name type="scientific">Sodiomyces alkalinus (strain CBS 110278 / VKM F-3762 / F11)</name>
    <name type="common">Alkaliphilic filamentous fungus</name>
    <dbReference type="NCBI Taxonomy" id="1314773"/>
    <lineage>
        <taxon>Eukaryota</taxon>
        <taxon>Fungi</taxon>
        <taxon>Dikarya</taxon>
        <taxon>Ascomycota</taxon>
        <taxon>Pezizomycotina</taxon>
        <taxon>Sordariomycetes</taxon>
        <taxon>Hypocreomycetidae</taxon>
        <taxon>Glomerellales</taxon>
        <taxon>Plectosphaerellaceae</taxon>
        <taxon>Sodiomyces</taxon>
    </lineage>
</organism>
<sequence length="569" mass="64377">MGEVEKDKVERLAKIFELEGCNRLNPAHSIPGSISADILRSALQYSDLSTEDLRSISVECLQGKHRLAALRERSEGHIFLNILKHPLASPNAKIWLGRLGTKSRADIAKRLYRHNSLAGALRIVLKMPGQRRHFKLGAWKRIITEGCDEEISHYLRLIYDTFAFIMGSDTVLKFVDKETVHNFELRAPGASHQDELYVSAVVSNNSVLGRLRTIQYLIPTRLISGRDRLPFTVQSLARDAFTLPHASAFSPEAEFLGNLKELYLHIMQNIVQLAIRAKDKGFDSDEISRLCSIDLDRKEARPIQHKPGSAELTTTRHAEPVARRCGRQYSKAYARDRHFYTPDWFTCVMQKGSDITSLFIRRSVFHAFWGFHDITEGDGSGHDDDMVDAAEEIAVPGERNQPADLPAPTGNEDEEMRDAPAFSKHRKPRRPRQTLVKKTARLDRHGDMPVAMAEPRERIRRVPAHSEATPSGVVADRSSAVTTFIPAGPDHRQMTILLRKDGEWVDARRYRRASIIQGIFEVRRENQGQKLRLYKQNGRGIEAKDCPTLHDDSVYLSTDASGFPAEEIL</sequence>
<dbReference type="OrthoDB" id="4227485at2759"/>
<evidence type="ECO:0000313" key="3">
    <source>
        <dbReference type="Proteomes" id="UP000272025"/>
    </source>
</evidence>
<dbReference type="InterPro" id="IPR022198">
    <property type="entry name" value="DUF3723"/>
</dbReference>
<evidence type="ECO:0000313" key="2">
    <source>
        <dbReference type="EMBL" id="ROT37121.1"/>
    </source>
</evidence>
<proteinExistence type="predicted"/>
<dbReference type="Proteomes" id="UP000272025">
    <property type="component" value="Unassembled WGS sequence"/>
</dbReference>
<evidence type="ECO:0000256" key="1">
    <source>
        <dbReference type="SAM" id="MobiDB-lite"/>
    </source>
</evidence>
<gene>
    <name evidence="2" type="ORF">SODALDRAFT_400815</name>
</gene>